<accession>A0A6J7JX37</accession>
<proteinExistence type="predicted"/>
<dbReference type="EMBL" id="CAFBMW010000020">
    <property type="protein sequence ID" value="CAB4948190.1"/>
    <property type="molecule type" value="Genomic_DNA"/>
</dbReference>
<name>A0A6J7JX37_9ZZZZ</name>
<sequence length="75" mass="7147">MAYGGGPGSVLSVVAFGCAAAAVLGFGPMLAIVAMLCAVVAMARGEGLAGAAVLVALVVLVLSFVLPTGSALNQL</sequence>
<gene>
    <name evidence="2" type="ORF">UFOPK3662_02366</name>
</gene>
<keyword evidence="1" id="KW-0812">Transmembrane</keyword>
<keyword evidence="1" id="KW-1133">Transmembrane helix</keyword>
<protein>
    <submittedName>
        <fullName evidence="2">Unannotated protein</fullName>
    </submittedName>
</protein>
<organism evidence="2">
    <name type="scientific">freshwater metagenome</name>
    <dbReference type="NCBI Taxonomy" id="449393"/>
    <lineage>
        <taxon>unclassified sequences</taxon>
        <taxon>metagenomes</taxon>
        <taxon>ecological metagenomes</taxon>
    </lineage>
</organism>
<reference evidence="2" key="1">
    <citation type="submission" date="2020-05" db="EMBL/GenBank/DDBJ databases">
        <authorList>
            <person name="Chiriac C."/>
            <person name="Salcher M."/>
            <person name="Ghai R."/>
            <person name="Kavagutti S V."/>
        </authorList>
    </citation>
    <scope>NUCLEOTIDE SEQUENCE</scope>
</reference>
<evidence type="ECO:0000313" key="2">
    <source>
        <dbReference type="EMBL" id="CAB4948190.1"/>
    </source>
</evidence>
<feature type="transmembrane region" description="Helical" evidence="1">
    <location>
        <begin position="48"/>
        <end position="66"/>
    </location>
</feature>
<feature type="transmembrane region" description="Helical" evidence="1">
    <location>
        <begin position="12"/>
        <end position="41"/>
    </location>
</feature>
<keyword evidence="1" id="KW-0472">Membrane</keyword>
<evidence type="ECO:0000256" key="1">
    <source>
        <dbReference type="SAM" id="Phobius"/>
    </source>
</evidence>
<dbReference type="AlphaFoldDB" id="A0A6J7JX37"/>